<accession>A0A943DET1</accession>
<evidence type="ECO:0000313" key="2">
    <source>
        <dbReference type="Proteomes" id="UP000709219"/>
    </source>
</evidence>
<dbReference type="RefSeq" id="WP_049492952.1">
    <property type="nucleotide sequence ID" value="NZ_JANLGE010000015.1"/>
</dbReference>
<evidence type="ECO:0000313" key="1">
    <source>
        <dbReference type="EMBL" id="MBS5358750.1"/>
    </source>
</evidence>
<protein>
    <submittedName>
        <fullName evidence="1">Uncharacterized protein</fullName>
    </submittedName>
</protein>
<reference evidence="1" key="1">
    <citation type="submission" date="2021-02" db="EMBL/GenBank/DDBJ databases">
        <title>Infant gut strain persistence is associated with maternal origin, phylogeny, and functional potential including surface adhesion and iron acquisition.</title>
        <authorList>
            <person name="Lou Y.C."/>
        </authorList>
    </citation>
    <scope>NUCLEOTIDE SEQUENCE</scope>
    <source>
        <strain evidence="1">L3_098_011G1_dasL3_098_011G1_concoct_7</strain>
    </source>
</reference>
<sequence length="754" mass="89109">MNEVYVNRKITPEDLLNNVDKRIILLQSDDESGLSYFLKYTTEFFNSQELTSFYISGSENIAKQIFRQIFNAITIEEVEKKISKYPKREVILTILKTMVYPLDCIPFIPNIGSTIVNIIDCIDSTLSVDAIHYEDYKLERALIEYLNKINPRVALIIEELDERNIDFLKILIQHKVDLIVAVPNKDKNEVIKFLSKSEITNPYTWKQKFLRPDNQETYHFFESYQAELDEKSLSKISASNFSIHAIMSCIKKYDFERELTIFEQIVLGSLTQLRCPLSLKFLDKVYRTYLQKTLTLNEENSDVSELIRKLSQDGFIEYLDSGRIILANTGFSYTQNKIEETLLINTLVDVISETEELSVELCKYGISYTNKQLSKKKYFLLGLLKLQRDEIDTDYLLQLVSCELDNLTELLTIGRLLYNRFYFNEVFHLLQKYPQYSNERSYLLLQALVKERLRSSDHLDLLQHLLETSVDKDEQCLVLSNLFVAYINRNNSTGYREILNGTGKFFYKNFVGSKYYPYLLRNIAFYLPFEEGMIAYKNILEIFKGTDDINYNRTLSNYICFLMKFSTIENAREELQNLETEIQQILLLKDSRYEYLYNNFSLYLMNFTNQNPTLYFNMISEDETGSETPFIYSRINLTLYLAKVSSLEANKLFSQVKSLVDNSPVYQTKRFFEINQLLYFYMNDVDISEYLDTLDTSPFRNDDHYVEELAFHYLQKIEDGQKYTDSDWKKLFCPGYLFYRYYDVKLLFPEKLCY</sequence>
<dbReference type="AlphaFoldDB" id="A0A943DET1"/>
<dbReference type="EMBL" id="JAGZFP010000016">
    <property type="protein sequence ID" value="MBS5358750.1"/>
    <property type="molecule type" value="Genomic_DNA"/>
</dbReference>
<gene>
    <name evidence="1" type="ORF">KHX87_06560</name>
</gene>
<proteinExistence type="predicted"/>
<dbReference type="Proteomes" id="UP000709219">
    <property type="component" value="Unassembled WGS sequence"/>
</dbReference>
<comment type="caution">
    <text evidence="1">The sequence shown here is derived from an EMBL/GenBank/DDBJ whole genome shotgun (WGS) entry which is preliminary data.</text>
</comment>
<name>A0A943DET1_STRPA</name>
<organism evidence="1 2">
    <name type="scientific">Streptococcus parasanguinis</name>
    <dbReference type="NCBI Taxonomy" id="1318"/>
    <lineage>
        <taxon>Bacteria</taxon>
        <taxon>Bacillati</taxon>
        <taxon>Bacillota</taxon>
        <taxon>Bacilli</taxon>
        <taxon>Lactobacillales</taxon>
        <taxon>Streptococcaceae</taxon>
        <taxon>Streptococcus</taxon>
    </lineage>
</organism>